<organism evidence="3 4">
    <name type="scientific">Psophocarpus tetragonolobus</name>
    <name type="common">Winged bean</name>
    <name type="synonym">Dolichos tetragonolobus</name>
    <dbReference type="NCBI Taxonomy" id="3891"/>
    <lineage>
        <taxon>Eukaryota</taxon>
        <taxon>Viridiplantae</taxon>
        <taxon>Streptophyta</taxon>
        <taxon>Embryophyta</taxon>
        <taxon>Tracheophyta</taxon>
        <taxon>Spermatophyta</taxon>
        <taxon>Magnoliopsida</taxon>
        <taxon>eudicotyledons</taxon>
        <taxon>Gunneridae</taxon>
        <taxon>Pentapetalae</taxon>
        <taxon>rosids</taxon>
        <taxon>fabids</taxon>
        <taxon>Fabales</taxon>
        <taxon>Fabaceae</taxon>
        <taxon>Papilionoideae</taxon>
        <taxon>50 kb inversion clade</taxon>
        <taxon>NPAAA clade</taxon>
        <taxon>indigoferoid/millettioid clade</taxon>
        <taxon>Phaseoleae</taxon>
        <taxon>Psophocarpus</taxon>
    </lineage>
</organism>
<dbReference type="InterPro" id="IPR055414">
    <property type="entry name" value="LRR_R13L4/SHOC2-like"/>
</dbReference>
<dbReference type="PANTHER" id="PTHR47186">
    <property type="entry name" value="LEUCINE-RICH REPEAT-CONTAINING PROTEIN 57"/>
    <property type="match status" value="1"/>
</dbReference>
<evidence type="ECO:0000256" key="1">
    <source>
        <dbReference type="ARBA" id="ARBA00022737"/>
    </source>
</evidence>
<reference evidence="3 4" key="1">
    <citation type="submission" date="2024-01" db="EMBL/GenBank/DDBJ databases">
        <title>The genomes of 5 underutilized Papilionoideae crops provide insights into root nodulation and disease resistanc.</title>
        <authorList>
            <person name="Jiang F."/>
        </authorList>
    </citation>
    <scope>NUCLEOTIDE SEQUENCE [LARGE SCALE GENOMIC DNA]</scope>
    <source>
        <strain evidence="3">DUOXIRENSHENG_FW03</strain>
        <tissue evidence="3">Leaves</tissue>
    </source>
</reference>
<protein>
    <recommendedName>
        <fullName evidence="2">Disease resistance R13L4/SHOC-2-like LRR domain-containing protein</fullName>
    </recommendedName>
</protein>
<sequence>MKNLGMLHLGRGLPQRSLKHHIEVKIEEFLKELRHLKYLWYLSLRGISTIFELPPTILQLKRLEVLDLKACHTIETGIEKLPHLKVLTGFVIGNSRNTPCRISEIANLKNLERLSIHIGREAVIQEGEFESLKKLSKLEHLKISWGVFDKKYNEIQIILPSSLKNLHLEGFPEQ</sequence>
<proteinExistence type="predicted"/>
<comment type="caution">
    <text evidence="3">The sequence shown here is derived from an EMBL/GenBank/DDBJ whole genome shotgun (WGS) entry which is preliminary data.</text>
</comment>
<dbReference type="AlphaFoldDB" id="A0AAN9XCB5"/>
<dbReference type="PANTHER" id="PTHR47186:SF45">
    <property type="entry name" value="DISEASE RESISTANCE RPP13-LIKE PROTEIN 1"/>
    <property type="match status" value="1"/>
</dbReference>
<keyword evidence="1" id="KW-0677">Repeat</keyword>
<dbReference type="Pfam" id="PF23598">
    <property type="entry name" value="LRR_14"/>
    <property type="match status" value="1"/>
</dbReference>
<evidence type="ECO:0000259" key="2">
    <source>
        <dbReference type="Pfam" id="PF23598"/>
    </source>
</evidence>
<accession>A0AAN9XCB5</accession>
<evidence type="ECO:0000313" key="4">
    <source>
        <dbReference type="Proteomes" id="UP001386955"/>
    </source>
</evidence>
<evidence type="ECO:0000313" key="3">
    <source>
        <dbReference type="EMBL" id="KAK7387029.1"/>
    </source>
</evidence>
<dbReference type="Gene3D" id="3.80.10.10">
    <property type="entry name" value="Ribonuclease Inhibitor"/>
    <property type="match status" value="1"/>
</dbReference>
<dbReference type="InterPro" id="IPR032675">
    <property type="entry name" value="LRR_dom_sf"/>
</dbReference>
<dbReference type="EMBL" id="JAYMYS010000007">
    <property type="protein sequence ID" value="KAK7387029.1"/>
    <property type="molecule type" value="Genomic_DNA"/>
</dbReference>
<feature type="domain" description="Disease resistance R13L4/SHOC-2-like LRR" evidence="2">
    <location>
        <begin position="23"/>
        <end position="169"/>
    </location>
</feature>
<gene>
    <name evidence="3" type="ORF">VNO78_27491</name>
</gene>
<dbReference type="SUPFAM" id="SSF52047">
    <property type="entry name" value="RNI-like"/>
    <property type="match status" value="1"/>
</dbReference>
<keyword evidence="4" id="KW-1185">Reference proteome</keyword>
<dbReference type="Proteomes" id="UP001386955">
    <property type="component" value="Unassembled WGS sequence"/>
</dbReference>
<name>A0AAN9XCB5_PSOTE</name>